<proteinExistence type="predicted"/>
<feature type="non-terminal residue" evidence="3">
    <location>
        <position position="562"/>
    </location>
</feature>
<dbReference type="Pfam" id="PF00078">
    <property type="entry name" value="RVT_1"/>
    <property type="match status" value="1"/>
</dbReference>
<feature type="region of interest" description="Disordered" evidence="1">
    <location>
        <begin position="40"/>
        <end position="64"/>
    </location>
</feature>
<evidence type="ECO:0000313" key="3">
    <source>
        <dbReference type="EMBL" id="CAA0831454.1"/>
    </source>
</evidence>
<keyword evidence="4" id="KW-1185">Reference proteome</keyword>
<dbReference type="SUPFAM" id="SSF56672">
    <property type="entry name" value="DNA/RNA polymerases"/>
    <property type="match status" value="1"/>
</dbReference>
<reference evidence="3" key="1">
    <citation type="submission" date="2019-12" db="EMBL/GenBank/DDBJ databases">
        <authorList>
            <person name="Scholes J."/>
        </authorList>
    </citation>
    <scope>NUCLEOTIDE SEQUENCE</scope>
</reference>
<name>A0A9N7NK81_STRHE</name>
<dbReference type="PROSITE" id="PS50878">
    <property type="entry name" value="RT_POL"/>
    <property type="match status" value="1"/>
</dbReference>
<dbReference type="OrthoDB" id="913448at2759"/>
<dbReference type="EMBL" id="CACSLK010027832">
    <property type="protein sequence ID" value="CAA0831454.1"/>
    <property type="molecule type" value="Genomic_DNA"/>
</dbReference>
<protein>
    <recommendedName>
        <fullName evidence="2">Reverse transcriptase domain-containing protein</fullName>
    </recommendedName>
</protein>
<evidence type="ECO:0000259" key="2">
    <source>
        <dbReference type="PROSITE" id="PS50878"/>
    </source>
</evidence>
<dbReference type="CDD" id="cd01650">
    <property type="entry name" value="RT_nLTR_like"/>
    <property type="match status" value="1"/>
</dbReference>
<comment type="caution">
    <text evidence="3">The sequence shown here is derived from an EMBL/GenBank/DDBJ whole genome shotgun (WGS) entry which is preliminary data.</text>
</comment>
<dbReference type="Proteomes" id="UP001153555">
    <property type="component" value="Unassembled WGS sequence"/>
</dbReference>
<evidence type="ECO:0000256" key="1">
    <source>
        <dbReference type="SAM" id="MobiDB-lite"/>
    </source>
</evidence>
<accession>A0A9N7NK81</accession>
<evidence type="ECO:0000313" key="4">
    <source>
        <dbReference type="Proteomes" id="UP001153555"/>
    </source>
</evidence>
<feature type="domain" description="Reverse transcriptase" evidence="2">
    <location>
        <begin position="400"/>
        <end position="562"/>
    </location>
</feature>
<dbReference type="InterPro" id="IPR043502">
    <property type="entry name" value="DNA/RNA_pol_sf"/>
</dbReference>
<dbReference type="AlphaFoldDB" id="A0A9N7NK81"/>
<dbReference type="InterPro" id="IPR000477">
    <property type="entry name" value="RT_dom"/>
</dbReference>
<gene>
    <name evidence="3" type="ORF">SHERM_26803</name>
</gene>
<feature type="non-terminal residue" evidence="3">
    <location>
        <position position="1"/>
    </location>
</feature>
<dbReference type="PANTHER" id="PTHR19446">
    <property type="entry name" value="REVERSE TRANSCRIPTASES"/>
    <property type="match status" value="1"/>
</dbReference>
<sequence>VGGGTAVKDGGPTVAAKGVANGVYGSWIVAKTISWPANRHRQGDNVSAQRRHVATGGNGSMFDVLREDDGEAHQSQRNPSSSFTFGLQSRAFGSVMVGPGSTADGWGPGDVVQKWSCRELDRWIRNEVWSVMCPDNMVFHLPRLHSDHTPLLVRACRAPRPTGLKPFHFLASRLTHESFDSLVEHVWSSRGSYDAKVGDFISKASEWNSNVFGNIFQRKRRLLARIGGIPRTRDFGRNPFLRSLEQRLKVELDEVLFQEELLLLQKSQRDWVLFGDRNSSYYHQLLKHRRRKNKIVVLQDEMGVMIEKHAALQSMAVEFSKNIYFVPQFGQPVVCISGSFPPLEVSHSRLIARDISESKVLGALKKMAPLKAPGVDGLHALFFQQKWKHVGPSVCAQIFDIWREGRVPSSLNMTLLVLIPKVDNSMSLMQFRPISLLNVVYKLLTKVLAERIKLVVPSLINPAQASFVPGRHITDNIIIAQELIHSMRVMKGKHGVMVVKVDLEKAYDFLRWEFVRDTLELVGFPRAFVEAVMACVTSASKQLQWNGVVSEEFKPSRGIRQG</sequence>
<organism evidence="3 4">
    <name type="scientific">Striga hermonthica</name>
    <name type="common">Purple witchweed</name>
    <name type="synonym">Buchnera hermonthica</name>
    <dbReference type="NCBI Taxonomy" id="68872"/>
    <lineage>
        <taxon>Eukaryota</taxon>
        <taxon>Viridiplantae</taxon>
        <taxon>Streptophyta</taxon>
        <taxon>Embryophyta</taxon>
        <taxon>Tracheophyta</taxon>
        <taxon>Spermatophyta</taxon>
        <taxon>Magnoliopsida</taxon>
        <taxon>eudicotyledons</taxon>
        <taxon>Gunneridae</taxon>
        <taxon>Pentapetalae</taxon>
        <taxon>asterids</taxon>
        <taxon>lamiids</taxon>
        <taxon>Lamiales</taxon>
        <taxon>Orobanchaceae</taxon>
        <taxon>Buchnereae</taxon>
        <taxon>Striga</taxon>
    </lineage>
</organism>